<dbReference type="AlphaFoldDB" id="A0A6M0IPM1"/>
<keyword evidence="2" id="KW-1185">Reference proteome</keyword>
<evidence type="ECO:0008006" key="3">
    <source>
        <dbReference type="Google" id="ProtNLM"/>
    </source>
</evidence>
<name>A0A6M0IPM1_9BACT</name>
<reference evidence="1 2" key="1">
    <citation type="submission" date="2020-02" db="EMBL/GenBank/DDBJ databases">
        <title>Draft genome sequence of two Spirosoma agri KCTC 52727 and Spirosoma terrae KCTC 52035.</title>
        <authorList>
            <person name="Rojas J."/>
            <person name="Ambika Manirajan B."/>
            <person name="Ratering S."/>
            <person name="Suarez C."/>
            <person name="Schnell S."/>
        </authorList>
    </citation>
    <scope>NUCLEOTIDE SEQUENCE [LARGE SCALE GENOMIC DNA]</scope>
    <source>
        <strain evidence="1 2">KCTC 52727</strain>
    </source>
</reference>
<dbReference type="Pfam" id="PF14099">
    <property type="entry name" value="Polysacc_lyase"/>
    <property type="match status" value="1"/>
</dbReference>
<protein>
    <recommendedName>
        <fullName evidence="3">Polysaccharide lyase</fullName>
    </recommendedName>
</protein>
<dbReference type="EMBL" id="JAAGNZ010000002">
    <property type="protein sequence ID" value="NEU69321.1"/>
    <property type="molecule type" value="Genomic_DNA"/>
</dbReference>
<accession>A0A6M0IPM1</accession>
<evidence type="ECO:0000313" key="2">
    <source>
        <dbReference type="Proteomes" id="UP000477386"/>
    </source>
</evidence>
<dbReference type="Gene3D" id="2.60.120.200">
    <property type="match status" value="1"/>
</dbReference>
<dbReference type="InterPro" id="IPR025975">
    <property type="entry name" value="Polysacc_lyase"/>
</dbReference>
<comment type="caution">
    <text evidence="1">The sequence shown here is derived from an EMBL/GenBank/DDBJ whole genome shotgun (WGS) entry which is preliminary data.</text>
</comment>
<evidence type="ECO:0000313" key="1">
    <source>
        <dbReference type="EMBL" id="NEU69321.1"/>
    </source>
</evidence>
<sequence>MYSSSREAASSLSVEGFEQNTLASSWYTELRADNAGKLDDKFARVGRQAMRFSWKPSQYDGTNNSCHAELASAFLDRNENERWYGFSVYMPAANMADDAEIANIMQWHAFPDPGFEGTVPPINMTLEANNKLTFSYRASNVAITKPLQHATSQKIMSLGTAQYDRWVDYVVHIKWDPSGTQGIVQVWQDGKLKIDEQNVSVGYPNSRNYWKFGLYCWTGKATHSERVVYYDEMRVGNADAKYSTVAPGRGNNSAK</sequence>
<dbReference type="RefSeq" id="WP_164041785.1">
    <property type="nucleotide sequence ID" value="NZ_JAAGNZ010000002.1"/>
</dbReference>
<proteinExistence type="predicted"/>
<organism evidence="1 2">
    <name type="scientific">Spirosoma agri</name>
    <dbReference type="NCBI Taxonomy" id="1987381"/>
    <lineage>
        <taxon>Bacteria</taxon>
        <taxon>Pseudomonadati</taxon>
        <taxon>Bacteroidota</taxon>
        <taxon>Cytophagia</taxon>
        <taxon>Cytophagales</taxon>
        <taxon>Cytophagaceae</taxon>
        <taxon>Spirosoma</taxon>
    </lineage>
</organism>
<gene>
    <name evidence="1" type="ORF">GK091_20710</name>
</gene>
<dbReference type="Proteomes" id="UP000477386">
    <property type="component" value="Unassembled WGS sequence"/>
</dbReference>